<organism evidence="2 3">
    <name type="scientific">Channa argus</name>
    <name type="common">Northern snakehead</name>
    <name type="synonym">Ophicephalus argus</name>
    <dbReference type="NCBI Taxonomy" id="215402"/>
    <lineage>
        <taxon>Eukaryota</taxon>
        <taxon>Metazoa</taxon>
        <taxon>Chordata</taxon>
        <taxon>Craniata</taxon>
        <taxon>Vertebrata</taxon>
        <taxon>Euteleostomi</taxon>
        <taxon>Actinopterygii</taxon>
        <taxon>Neopterygii</taxon>
        <taxon>Teleostei</taxon>
        <taxon>Neoteleostei</taxon>
        <taxon>Acanthomorphata</taxon>
        <taxon>Anabantaria</taxon>
        <taxon>Anabantiformes</taxon>
        <taxon>Channoidei</taxon>
        <taxon>Channidae</taxon>
        <taxon>Channa</taxon>
    </lineage>
</organism>
<gene>
    <name evidence="2" type="ORF">EXN66_Car014242</name>
</gene>
<protein>
    <submittedName>
        <fullName evidence="2">Uncharacterized protein</fullName>
    </submittedName>
</protein>
<feature type="compositionally biased region" description="Basic and acidic residues" evidence="1">
    <location>
        <begin position="108"/>
        <end position="119"/>
    </location>
</feature>
<evidence type="ECO:0000313" key="3">
    <source>
        <dbReference type="Proteomes" id="UP000503349"/>
    </source>
</evidence>
<dbReference type="AlphaFoldDB" id="A0A6G1Q7M3"/>
<dbReference type="Proteomes" id="UP000503349">
    <property type="component" value="Chromosome 14"/>
</dbReference>
<sequence>MSSVQYLREFVTERLTAAAPEEILGVFGKTLVEYEEEIDQPPRQYICWKEEVLTDQQLCKQERNSILDQVDPEPSQIKEEQEELSSQQGEQLVLKQQTETFMLIPVNKDNDHSEPEPNTDHQLLSHSSLVAESRDQEGSKHRRDATFKKVTVTITL</sequence>
<accession>A0A6G1Q7M3</accession>
<evidence type="ECO:0000256" key="1">
    <source>
        <dbReference type="SAM" id="MobiDB-lite"/>
    </source>
</evidence>
<keyword evidence="3" id="KW-1185">Reference proteome</keyword>
<dbReference type="EMBL" id="CM015725">
    <property type="protein sequence ID" value="KAF3698555.1"/>
    <property type="molecule type" value="Genomic_DNA"/>
</dbReference>
<feature type="region of interest" description="Disordered" evidence="1">
    <location>
        <begin position="107"/>
        <end position="126"/>
    </location>
</feature>
<name>A0A6G1Q7M3_CHAAH</name>
<evidence type="ECO:0000313" key="2">
    <source>
        <dbReference type="EMBL" id="KAF3698555.1"/>
    </source>
</evidence>
<reference evidence="3" key="2">
    <citation type="submission" date="2019-02" db="EMBL/GenBank/DDBJ databases">
        <title>Opniocepnalus argus Var Kimnra genome.</title>
        <authorList>
            <person name="Zhou C."/>
            <person name="Xiao S."/>
        </authorList>
    </citation>
    <scope>NUCLEOTIDE SEQUENCE [LARGE SCALE GENOMIC DNA]</scope>
</reference>
<reference evidence="2 3" key="1">
    <citation type="submission" date="2019-02" db="EMBL/GenBank/DDBJ databases">
        <title>Opniocepnalus argus genome.</title>
        <authorList>
            <person name="Zhou C."/>
            <person name="Xiao S."/>
        </authorList>
    </citation>
    <scope>NUCLEOTIDE SEQUENCE [LARGE SCALE GENOMIC DNA]</scope>
    <source>
        <strain evidence="2">OARG1902GOOAL</strain>
        <tissue evidence="2">Muscle</tissue>
    </source>
</reference>
<feature type="region of interest" description="Disordered" evidence="1">
    <location>
        <begin position="66"/>
        <end position="90"/>
    </location>
</feature>
<proteinExistence type="predicted"/>